<evidence type="ECO:0000313" key="2">
    <source>
        <dbReference type="EMBL" id="MYM76403.1"/>
    </source>
</evidence>
<dbReference type="EMBL" id="WWCH01000001">
    <property type="protein sequence ID" value="MYM76403.1"/>
    <property type="molecule type" value="Genomic_DNA"/>
</dbReference>
<proteinExistence type="predicted"/>
<reference evidence="1 3" key="1">
    <citation type="submission" date="2015-12" db="EMBL/GenBank/DDBJ databases">
        <authorList>
            <person name="Wibberg D."/>
        </authorList>
    </citation>
    <scope>NUCLEOTIDE SEQUENCE [LARGE SCALE GENOMIC DNA]</scope>
    <source>
        <strain evidence="1">R2091</strain>
    </source>
</reference>
<gene>
    <name evidence="1" type="ORF">ABR2091_0100</name>
    <name evidence="2" type="ORF">GSE42_00375</name>
</gene>
<dbReference type="AlphaFoldDB" id="A0A505TQ18"/>
<dbReference type="Proteomes" id="UP000480763">
    <property type="component" value="Unassembled WGS sequence"/>
</dbReference>
<reference evidence="2 4" key="2">
    <citation type="journal article" date="2017" name="Ann. Clin. Microbiol. Antimicrob.">
        <title>New eight genes identified at the clinical multidrug-resistant Acinetobacter baumannii DMS06669 strain in a Vietnam hospital.</title>
        <authorList>
            <person name="Si-Tuan N."/>
            <person name="Ngoc H.M."/>
            <person name="Hang P.T.T."/>
            <person name="Nguyen C."/>
            <person name="Van P.H."/>
            <person name="Huong N.T."/>
        </authorList>
    </citation>
    <scope>NUCLEOTIDE SEQUENCE [LARGE SCALE GENOMIC DNA]</scope>
    <source>
        <strain evidence="2 4">DMS06669</strain>
    </source>
</reference>
<name>A0A505TQ18_ACIBA</name>
<protein>
    <recommendedName>
        <fullName evidence="5">Lipoprotein</fullName>
    </recommendedName>
</protein>
<dbReference type="Proteomes" id="UP000066661">
    <property type="component" value="Chromosome I"/>
</dbReference>
<dbReference type="EMBL" id="LN997846">
    <property type="protein sequence ID" value="CUW33538.1"/>
    <property type="molecule type" value="Genomic_DNA"/>
</dbReference>
<dbReference type="PROSITE" id="PS51257">
    <property type="entry name" value="PROKAR_LIPOPROTEIN"/>
    <property type="match status" value="1"/>
</dbReference>
<sequence length="147" mass="16994">MKFLSCIWIFLLFGCTSKNIDYQSSDINFGKFKYFQSMYSGEKTYQGFVTSSSSLKEISEKNAFPISKLNCLENQFVVRGGVDLDSEEINNQLYKYMAHVEICKNNDCSVDIKKAKIDTECRIELRKNYSNDAYQSNKAKLMNANFE</sequence>
<evidence type="ECO:0000313" key="3">
    <source>
        <dbReference type="Proteomes" id="UP000066661"/>
    </source>
</evidence>
<accession>A0A505TQ18</accession>
<dbReference type="RefSeq" id="WP_005129940.1">
    <property type="nucleotide sequence ID" value="NZ_BBNF01000021.1"/>
</dbReference>
<evidence type="ECO:0008006" key="5">
    <source>
        <dbReference type="Google" id="ProtNLM"/>
    </source>
</evidence>
<evidence type="ECO:0000313" key="1">
    <source>
        <dbReference type="EMBL" id="CUW33538.1"/>
    </source>
</evidence>
<reference evidence="2" key="3">
    <citation type="submission" date="2019-12" db="EMBL/GenBank/DDBJ databases">
        <authorList>
            <person name="Nguyen S.-T."/>
        </authorList>
    </citation>
    <scope>NUCLEOTIDE SEQUENCE</scope>
    <source>
        <strain evidence="2">DMS06669</strain>
    </source>
</reference>
<evidence type="ECO:0000313" key="4">
    <source>
        <dbReference type="Proteomes" id="UP000480763"/>
    </source>
</evidence>
<organism evidence="2 4">
    <name type="scientific">Acinetobacter baumannii</name>
    <dbReference type="NCBI Taxonomy" id="470"/>
    <lineage>
        <taxon>Bacteria</taxon>
        <taxon>Pseudomonadati</taxon>
        <taxon>Pseudomonadota</taxon>
        <taxon>Gammaproteobacteria</taxon>
        <taxon>Moraxellales</taxon>
        <taxon>Moraxellaceae</taxon>
        <taxon>Acinetobacter</taxon>
        <taxon>Acinetobacter calcoaceticus/baumannii complex</taxon>
    </lineage>
</organism>